<comment type="caution">
    <text evidence="3">The sequence shown here is derived from an EMBL/GenBank/DDBJ whole genome shotgun (WGS) entry which is preliminary data.</text>
</comment>
<dbReference type="EMBL" id="JAAATY010000005">
    <property type="protein sequence ID" value="NRN64963.1"/>
    <property type="molecule type" value="Genomic_DNA"/>
</dbReference>
<organism evidence="3 4">
    <name type="scientific">Kibdelosporangium persicum</name>
    <dbReference type="NCBI Taxonomy" id="2698649"/>
    <lineage>
        <taxon>Bacteria</taxon>
        <taxon>Bacillati</taxon>
        <taxon>Actinomycetota</taxon>
        <taxon>Actinomycetes</taxon>
        <taxon>Pseudonocardiales</taxon>
        <taxon>Pseudonocardiaceae</taxon>
        <taxon>Kibdelosporangium</taxon>
    </lineage>
</organism>
<keyword evidence="2" id="KW-0732">Signal</keyword>
<proteinExistence type="predicted"/>
<evidence type="ECO:0000256" key="1">
    <source>
        <dbReference type="SAM" id="MobiDB-lite"/>
    </source>
</evidence>
<dbReference type="Proteomes" id="UP000763557">
    <property type="component" value="Unassembled WGS sequence"/>
</dbReference>
<keyword evidence="4" id="KW-1185">Reference proteome</keyword>
<protein>
    <recommendedName>
        <fullName evidence="5">DUF4352 domain-containing protein</fullName>
    </recommendedName>
</protein>
<sequence>MNRLAALAVPAALLALGLSGCGSKQDGATPPPVQNQPGSSSQPTGAPGNTAAQEDTSAASDVKITKCVNKTYGQDVTLEVTNSTPLPQRYVVGVNIKDANGGTSEARFAKNRMEPGQTVTQDIPGDTPLKGEVTCEIGEAKRLAPK</sequence>
<gene>
    <name evidence="3" type="ORF">GC106_21690</name>
</gene>
<dbReference type="PROSITE" id="PS51257">
    <property type="entry name" value="PROKAR_LIPOPROTEIN"/>
    <property type="match status" value="1"/>
</dbReference>
<accession>A0ABX2F257</accession>
<dbReference type="RefSeq" id="WP_173128098.1">
    <property type="nucleotide sequence ID" value="NZ_CBCSGW010000040.1"/>
</dbReference>
<feature type="compositionally biased region" description="Polar residues" evidence="1">
    <location>
        <begin position="50"/>
        <end position="59"/>
    </location>
</feature>
<evidence type="ECO:0000256" key="2">
    <source>
        <dbReference type="SAM" id="SignalP"/>
    </source>
</evidence>
<feature type="region of interest" description="Disordered" evidence="1">
    <location>
        <begin position="20"/>
        <end position="60"/>
    </location>
</feature>
<evidence type="ECO:0008006" key="5">
    <source>
        <dbReference type="Google" id="ProtNLM"/>
    </source>
</evidence>
<evidence type="ECO:0000313" key="3">
    <source>
        <dbReference type="EMBL" id="NRN64963.1"/>
    </source>
</evidence>
<feature type="chain" id="PRO_5047386809" description="DUF4352 domain-containing protein" evidence="2">
    <location>
        <begin position="25"/>
        <end position="146"/>
    </location>
</feature>
<feature type="compositionally biased region" description="Polar residues" evidence="1">
    <location>
        <begin position="35"/>
        <end position="44"/>
    </location>
</feature>
<reference evidence="3 4" key="1">
    <citation type="submission" date="2020-01" db="EMBL/GenBank/DDBJ databases">
        <title>Kibdelosporangium persica a novel Actinomycetes from a hot desert in Iran.</title>
        <authorList>
            <person name="Safaei N."/>
            <person name="Zaburannyi N."/>
            <person name="Mueller R."/>
            <person name="Wink J."/>
        </authorList>
    </citation>
    <scope>NUCLEOTIDE SEQUENCE [LARGE SCALE GENOMIC DNA]</scope>
    <source>
        <strain evidence="3 4">4NS15</strain>
    </source>
</reference>
<evidence type="ECO:0000313" key="4">
    <source>
        <dbReference type="Proteomes" id="UP000763557"/>
    </source>
</evidence>
<feature type="signal peptide" evidence="2">
    <location>
        <begin position="1"/>
        <end position="24"/>
    </location>
</feature>
<name>A0ABX2F257_9PSEU</name>